<evidence type="ECO:0000313" key="3">
    <source>
        <dbReference type="Proteomes" id="UP000707535"/>
    </source>
</evidence>
<protein>
    <submittedName>
        <fullName evidence="2">Uncharacterized protein</fullName>
    </submittedName>
</protein>
<accession>A0A921K1F3</accession>
<reference evidence="2" key="2">
    <citation type="submission" date="2021-09" db="EMBL/GenBank/DDBJ databases">
        <authorList>
            <person name="Gilroy R."/>
        </authorList>
    </citation>
    <scope>NUCLEOTIDE SEQUENCE</scope>
    <source>
        <strain evidence="2">CHK174-6876</strain>
    </source>
</reference>
<keyword evidence="1" id="KW-0472">Membrane</keyword>
<feature type="transmembrane region" description="Helical" evidence="1">
    <location>
        <begin position="9"/>
        <end position="31"/>
    </location>
</feature>
<dbReference type="AlphaFoldDB" id="A0A921K1F3"/>
<organism evidence="2 3">
    <name type="scientific">Ligilactobacillus acidipiscis</name>
    <dbReference type="NCBI Taxonomy" id="89059"/>
    <lineage>
        <taxon>Bacteria</taxon>
        <taxon>Bacillati</taxon>
        <taxon>Bacillota</taxon>
        <taxon>Bacilli</taxon>
        <taxon>Lactobacillales</taxon>
        <taxon>Lactobacillaceae</taxon>
        <taxon>Ligilactobacillus</taxon>
    </lineage>
</organism>
<feature type="transmembrane region" description="Helical" evidence="1">
    <location>
        <begin position="86"/>
        <end position="113"/>
    </location>
</feature>
<dbReference type="RefSeq" id="WP_270334356.1">
    <property type="nucleotide sequence ID" value="NZ_CP113926.1"/>
</dbReference>
<sequence>MLNKQWEKILLIICASWQFIDGALTIALGFIKPAKISELQAFSNSVPISSFNGSVGTLFILIGMVNLMIALYFLKHGTINKFIISTIVVEVLFSYFCMDIISVATLVPALIILSLKRKKQNLTQTN</sequence>
<comment type="caution">
    <text evidence="2">The sequence shown here is derived from an EMBL/GenBank/DDBJ whole genome shotgun (WGS) entry which is preliminary data.</text>
</comment>
<proteinExistence type="predicted"/>
<keyword evidence="1" id="KW-0812">Transmembrane</keyword>
<keyword evidence="1" id="KW-1133">Transmembrane helix</keyword>
<name>A0A921K1F3_9LACO</name>
<feature type="transmembrane region" description="Helical" evidence="1">
    <location>
        <begin position="51"/>
        <end position="74"/>
    </location>
</feature>
<dbReference type="EMBL" id="DYXG01000093">
    <property type="protein sequence ID" value="HJE97839.1"/>
    <property type="molecule type" value="Genomic_DNA"/>
</dbReference>
<gene>
    <name evidence="2" type="ORF">K8V00_09480</name>
</gene>
<evidence type="ECO:0000256" key="1">
    <source>
        <dbReference type="SAM" id="Phobius"/>
    </source>
</evidence>
<evidence type="ECO:0000313" key="2">
    <source>
        <dbReference type="EMBL" id="HJE97839.1"/>
    </source>
</evidence>
<reference evidence="2" key="1">
    <citation type="journal article" date="2021" name="PeerJ">
        <title>Extensive microbial diversity within the chicken gut microbiome revealed by metagenomics and culture.</title>
        <authorList>
            <person name="Gilroy R."/>
            <person name="Ravi A."/>
            <person name="Getino M."/>
            <person name="Pursley I."/>
            <person name="Horton D.L."/>
            <person name="Alikhan N.F."/>
            <person name="Baker D."/>
            <person name="Gharbi K."/>
            <person name="Hall N."/>
            <person name="Watson M."/>
            <person name="Adriaenssens E.M."/>
            <person name="Foster-Nyarko E."/>
            <person name="Jarju S."/>
            <person name="Secka A."/>
            <person name="Antonio M."/>
            <person name="Oren A."/>
            <person name="Chaudhuri R.R."/>
            <person name="La Ragione R."/>
            <person name="Hildebrand F."/>
            <person name="Pallen M.J."/>
        </authorList>
    </citation>
    <scope>NUCLEOTIDE SEQUENCE</scope>
    <source>
        <strain evidence="2">CHK174-6876</strain>
    </source>
</reference>
<dbReference type="Proteomes" id="UP000707535">
    <property type="component" value="Unassembled WGS sequence"/>
</dbReference>